<feature type="transmembrane region" description="Helical" evidence="9">
    <location>
        <begin position="126"/>
        <end position="159"/>
    </location>
</feature>
<reference evidence="11 12" key="1">
    <citation type="submission" date="2016-11" db="EMBL/GenBank/DDBJ databases">
        <authorList>
            <person name="Jaros S."/>
            <person name="Januszkiewicz K."/>
            <person name="Wedrychowicz H."/>
        </authorList>
    </citation>
    <scope>NUCLEOTIDE SEQUENCE [LARGE SCALE GENOMIC DNA]</scope>
    <source>
        <strain evidence="11 12">CGMCC 4.2025</strain>
    </source>
</reference>
<proteinExistence type="predicted"/>
<dbReference type="PANTHER" id="PTHR24421">
    <property type="entry name" value="NITRATE/NITRITE SENSOR PROTEIN NARX-RELATED"/>
    <property type="match status" value="1"/>
</dbReference>
<dbReference type="Gene3D" id="1.20.5.1930">
    <property type="match status" value="1"/>
</dbReference>
<dbReference type="Pfam" id="PF02518">
    <property type="entry name" value="HATPase_c"/>
    <property type="match status" value="1"/>
</dbReference>
<evidence type="ECO:0000256" key="6">
    <source>
        <dbReference type="ARBA" id="ARBA00022777"/>
    </source>
</evidence>
<dbReference type="GO" id="GO:0005524">
    <property type="term" value="F:ATP binding"/>
    <property type="evidence" value="ECO:0007669"/>
    <property type="project" value="UniProtKB-KW"/>
</dbReference>
<organism evidence="11 12">
    <name type="scientific">Actinacidiphila paucisporea</name>
    <dbReference type="NCBI Taxonomy" id="310782"/>
    <lineage>
        <taxon>Bacteria</taxon>
        <taxon>Bacillati</taxon>
        <taxon>Actinomycetota</taxon>
        <taxon>Actinomycetes</taxon>
        <taxon>Kitasatosporales</taxon>
        <taxon>Streptomycetaceae</taxon>
        <taxon>Actinacidiphila</taxon>
    </lineage>
</organism>
<dbReference type="SUPFAM" id="SSF55874">
    <property type="entry name" value="ATPase domain of HSP90 chaperone/DNA topoisomerase II/histidine kinase"/>
    <property type="match status" value="1"/>
</dbReference>
<comment type="catalytic activity">
    <reaction evidence="1">
        <text>ATP + protein L-histidine = ADP + protein N-phospho-L-histidine.</text>
        <dbReference type="EC" id="2.7.13.3"/>
    </reaction>
</comment>
<dbReference type="EMBL" id="FRBI01000003">
    <property type="protein sequence ID" value="SHL28826.1"/>
    <property type="molecule type" value="Genomic_DNA"/>
</dbReference>
<evidence type="ECO:0000256" key="1">
    <source>
        <dbReference type="ARBA" id="ARBA00000085"/>
    </source>
</evidence>
<gene>
    <name evidence="11" type="ORF">SAMN05216499_103303</name>
</gene>
<feature type="domain" description="Histidine kinase/HSP90-like ATPase" evidence="10">
    <location>
        <begin position="340"/>
        <end position="431"/>
    </location>
</feature>
<feature type="transmembrane region" description="Helical" evidence="9">
    <location>
        <begin position="54"/>
        <end position="82"/>
    </location>
</feature>
<dbReference type="EC" id="2.7.13.3" evidence="2"/>
<evidence type="ECO:0000256" key="4">
    <source>
        <dbReference type="ARBA" id="ARBA00022679"/>
    </source>
</evidence>
<keyword evidence="12" id="KW-1185">Reference proteome</keyword>
<evidence type="ECO:0000256" key="7">
    <source>
        <dbReference type="ARBA" id="ARBA00022840"/>
    </source>
</evidence>
<keyword evidence="9" id="KW-0472">Membrane</keyword>
<accession>A0A1M6ZE85</accession>
<keyword evidence="5" id="KW-0547">Nucleotide-binding</keyword>
<dbReference type="GO" id="GO:0000155">
    <property type="term" value="F:phosphorelay sensor kinase activity"/>
    <property type="evidence" value="ECO:0007669"/>
    <property type="project" value="InterPro"/>
</dbReference>
<name>A0A1M6ZE85_9ACTN</name>
<evidence type="ECO:0000256" key="9">
    <source>
        <dbReference type="SAM" id="Phobius"/>
    </source>
</evidence>
<evidence type="ECO:0000256" key="2">
    <source>
        <dbReference type="ARBA" id="ARBA00012438"/>
    </source>
</evidence>
<dbReference type="InterPro" id="IPR025828">
    <property type="entry name" value="Put_sensor_dom"/>
</dbReference>
<dbReference type="CDD" id="cd16917">
    <property type="entry name" value="HATPase_UhpB-NarQ-NarX-like"/>
    <property type="match status" value="1"/>
</dbReference>
<dbReference type="Pfam" id="PF13796">
    <property type="entry name" value="Sensor"/>
    <property type="match status" value="1"/>
</dbReference>
<keyword evidence="4" id="KW-0808">Transferase</keyword>
<dbReference type="InterPro" id="IPR036890">
    <property type="entry name" value="HATPase_C_sf"/>
</dbReference>
<sequence length="431" mass="45527">MQLTTWLRLVLGRPFRGAGHRTALVAAGLPLHLAAVPLWLWLAGAMAGVPALTALPVLLALLVIPLVIALPVLLTLVVTPLLTVGQRRRYRALVGKDLPRPAVRGPGRNWTSAVRRLTGRALWRQVCYHAVAGPLFALLDLAVLAVWAAALVAASLYVWIWALPPQGWVTDLGYTTQAVYITAGGLALLFLGLRLTGALVRLETRAAEILLGPSRTEKLARRVADLAESRTGVLDAADAERRRIERDLHDGAQQRLVSLAVNLGLARSTLGDLPEDARKVIDEAHREAKEAIAELNDLVRGLHPAVLEDRGLDAALSGVAARLPIPVRVAVDLPRRPSPTVEAVAYFVVSEALTNVVKHAQAARADVTVERIGETLLVVVADDGAGGADLAAGGTGLAGLAKRVASVDGTFSCRSPAGGPTVVTVELPCAP</sequence>
<dbReference type="InterPro" id="IPR011712">
    <property type="entry name" value="Sig_transdc_His_kin_sub3_dim/P"/>
</dbReference>
<keyword evidence="7" id="KW-0067">ATP-binding</keyword>
<evidence type="ECO:0000256" key="3">
    <source>
        <dbReference type="ARBA" id="ARBA00022553"/>
    </source>
</evidence>
<feature type="transmembrane region" description="Helical" evidence="9">
    <location>
        <begin position="21"/>
        <end position="42"/>
    </location>
</feature>
<dbReference type="InterPro" id="IPR050482">
    <property type="entry name" value="Sensor_HK_TwoCompSys"/>
</dbReference>
<evidence type="ECO:0000256" key="8">
    <source>
        <dbReference type="ARBA" id="ARBA00023012"/>
    </source>
</evidence>
<dbReference type="GO" id="GO:0046983">
    <property type="term" value="F:protein dimerization activity"/>
    <property type="evidence" value="ECO:0007669"/>
    <property type="project" value="InterPro"/>
</dbReference>
<dbReference type="GO" id="GO:0016020">
    <property type="term" value="C:membrane"/>
    <property type="evidence" value="ECO:0007669"/>
    <property type="project" value="InterPro"/>
</dbReference>
<evidence type="ECO:0000259" key="10">
    <source>
        <dbReference type="SMART" id="SM00387"/>
    </source>
</evidence>
<dbReference type="Pfam" id="PF07730">
    <property type="entry name" value="HisKA_3"/>
    <property type="match status" value="1"/>
</dbReference>
<dbReference type="Gene3D" id="3.30.565.10">
    <property type="entry name" value="Histidine kinase-like ATPase, C-terminal domain"/>
    <property type="match status" value="1"/>
</dbReference>
<protein>
    <recommendedName>
        <fullName evidence="2">histidine kinase</fullName>
        <ecNumber evidence="2">2.7.13.3</ecNumber>
    </recommendedName>
</protein>
<feature type="transmembrane region" description="Helical" evidence="9">
    <location>
        <begin position="179"/>
        <end position="200"/>
    </location>
</feature>
<keyword evidence="9" id="KW-1133">Transmembrane helix</keyword>
<keyword evidence="6 11" id="KW-0418">Kinase</keyword>
<evidence type="ECO:0000313" key="11">
    <source>
        <dbReference type="EMBL" id="SHL28826.1"/>
    </source>
</evidence>
<evidence type="ECO:0000256" key="5">
    <source>
        <dbReference type="ARBA" id="ARBA00022741"/>
    </source>
</evidence>
<dbReference type="SMART" id="SM00387">
    <property type="entry name" value="HATPase_c"/>
    <property type="match status" value="1"/>
</dbReference>
<keyword evidence="8" id="KW-0902">Two-component regulatory system</keyword>
<keyword evidence="9" id="KW-0812">Transmembrane</keyword>
<dbReference type="PANTHER" id="PTHR24421:SF10">
    <property type="entry name" value="NITRATE_NITRITE SENSOR PROTEIN NARQ"/>
    <property type="match status" value="1"/>
</dbReference>
<keyword evidence="3" id="KW-0597">Phosphoprotein</keyword>
<dbReference type="RefSeq" id="WP_073495139.1">
    <property type="nucleotide sequence ID" value="NZ_FRBI01000003.1"/>
</dbReference>
<dbReference type="AlphaFoldDB" id="A0A1M6ZE85"/>
<dbReference type="InterPro" id="IPR003594">
    <property type="entry name" value="HATPase_dom"/>
</dbReference>
<evidence type="ECO:0000313" key="12">
    <source>
        <dbReference type="Proteomes" id="UP000184111"/>
    </source>
</evidence>
<dbReference type="OrthoDB" id="5242012at2"/>
<dbReference type="Proteomes" id="UP000184111">
    <property type="component" value="Unassembled WGS sequence"/>
</dbReference>
<dbReference type="STRING" id="310782.SAMN05216499_103303"/>